<dbReference type="Proteomes" id="UP001501047">
    <property type="component" value="Unassembled WGS sequence"/>
</dbReference>
<evidence type="ECO:0000313" key="2">
    <source>
        <dbReference type="Proteomes" id="UP001501047"/>
    </source>
</evidence>
<dbReference type="EMBL" id="BAAACI010000001">
    <property type="protein sequence ID" value="GAA0767737.1"/>
    <property type="molecule type" value="Genomic_DNA"/>
</dbReference>
<keyword evidence="2" id="KW-1185">Reference proteome</keyword>
<organism evidence="1 2">
    <name type="scientific">Clostridium subterminale</name>
    <dbReference type="NCBI Taxonomy" id="1550"/>
    <lineage>
        <taxon>Bacteria</taxon>
        <taxon>Bacillati</taxon>
        <taxon>Bacillota</taxon>
        <taxon>Clostridia</taxon>
        <taxon>Eubacteriales</taxon>
        <taxon>Clostridiaceae</taxon>
        <taxon>Clostridium</taxon>
    </lineage>
</organism>
<proteinExistence type="predicted"/>
<name>A0ABN1KIB6_CLOSU</name>
<evidence type="ECO:0000313" key="1">
    <source>
        <dbReference type="EMBL" id="GAA0767737.1"/>
    </source>
</evidence>
<reference evidence="1 2" key="1">
    <citation type="journal article" date="2019" name="Int. J. Syst. Evol. Microbiol.">
        <title>The Global Catalogue of Microorganisms (GCM) 10K type strain sequencing project: providing services to taxonomists for standard genome sequencing and annotation.</title>
        <authorList>
            <consortium name="The Broad Institute Genomics Platform"/>
            <consortium name="The Broad Institute Genome Sequencing Center for Infectious Disease"/>
            <person name="Wu L."/>
            <person name="Ma J."/>
        </authorList>
    </citation>
    <scope>NUCLEOTIDE SEQUENCE [LARGE SCALE GENOMIC DNA]</scope>
    <source>
        <strain evidence="1 2">JCM 1417</strain>
    </source>
</reference>
<gene>
    <name evidence="1" type="ORF">GCM10008908_07160</name>
</gene>
<protein>
    <submittedName>
        <fullName evidence="1">Uncharacterized protein</fullName>
    </submittedName>
</protein>
<accession>A0ABN1KIB6</accession>
<comment type="caution">
    <text evidence="1">The sequence shown here is derived from an EMBL/GenBank/DDBJ whole genome shotgun (WGS) entry which is preliminary data.</text>
</comment>
<dbReference type="RefSeq" id="WP_343823696.1">
    <property type="nucleotide sequence ID" value="NZ_BAAACI010000001.1"/>
</dbReference>
<sequence>MNDILRYSKDICELEDMINTIKLEKNRLFNLVNDLANFLDNNKVRYQSFNTYIKLLEELVMFTKWCNSNKYSEDEVNLHVNNIALCMEEFLYELKGKYRYNFIFKIDDRLDFLDGFKDYNNMNNNYIGNKIFNIVICYEKDIEKYKSEEKYNYVIPYEYISKHLFETFTEKYYLNYQSYFLKNSIDRSKKSDIESISVGLSYGMFGIDERVLKENCKNLCLSSQDLFYSYMISKDIIEDNLSVKKCYICLGYYSLYFDLSKSVNERSKIENVYYPITHEKHNYVECKSKDIFDLSFIEDCVLRCIIKSIDLQMHFYRIIYECGNEVYFNEFNNRKSNILPDGVEFRNINLNTNIEYGKIRANQHNQLIKYYKTRKENIEILESFIKYLNSKSILTNIIILPCTKYYTNYIDENFQVDLYNVLDCIKKKGFKFKVLDLSYDSEFDDNDFIDYDHLSELGAIKATEKIYDMEFTKLY</sequence>